<name>A0A855F211_RAOOR</name>
<dbReference type="Proteomes" id="UP000229713">
    <property type="component" value="Unassembled WGS sequence"/>
</dbReference>
<dbReference type="RefSeq" id="WP_099843520.1">
    <property type="nucleotide sequence ID" value="NZ_CP195522.1"/>
</dbReference>
<evidence type="ECO:0000313" key="2">
    <source>
        <dbReference type="Proteomes" id="UP000229713"/>
    </source>
</evidence>
<gene>
    <name evidence="1" type="ORF">CFY86_12290</name>
</gene>
<accession>A0A855F211</accession>
<dbReference type="EMBL" id="NKYI01000019">
    <property type="protein sequence ID" value="PIK84134.1"/>
    <property type="molecule type" value="Genomic_DNA"/>
</dbReference>
<reference evidence="1 2" key="1">
    <citation type="submission" date="2017-07" db="EMBL/GenBank/DDBJ databases">
        <title>Raoultella ornithinolytica strain HH3 draft genome.</title>
        <authorList>
            <person name="Duceppe M.-O."/>
            <person name="Huang H."/>
            <person name="Phipps-Todd B."/>
        </authorList>
    </citation>
    <scope>NUCLEOTIDE SEQUENCE [LARGE SCALE GENOMIC DNA]</scope>
    <source>
        <strain evidence="1 2">HH3</strain>
    </source>
</reference>
<protein>
    <submittedName>
        <fullName evidence="1">Preprotein translocase subunit SecA</fullName>
    </submittedName>
</protein>
<dbReference type="Gene3D" id="3.10.450.50">
    <property type="match status" value="1"/>
</dbReference>
<dbReference type="SUPFAM" id="SSF103642">
    <property type="entry name" value="Sec-C motif"/>
    <property type="match status" value="1"/>
</dbReference>
<dbReference type="AlphaFoldDB" id="A0A855F211"/>
<dbReference type="Pfam" id="PF02810">
    <property type="entry name" value="SEC-C"/>
    <property type="match status" value="1"/>
</dbReference>
<organism evidence="1 2">
    <name type="scientific">Raoultella ornithinolytica</name>
    <name type="common">Klebsiella ornithinolytica</name>
    <dbReference type="NCBI Taxonomy" id="54291"/>
    <lineage>
        <taxon>Bacteria</taxon>
        <taxon>Pseudomonadati</taxon>
        <taxon>Pseudomonadota</taxon>
        <taxon>Gammaproteobacteria</taxon>
        <taxon>Enterobacterales</taxon>
        <taxon>Enterobacteriaceae</taxon>
        <taxon>Klebsiella/Raoultella group</taxon>
        <taxon>Raoultella</taxon>
    </lineage>
</organism>
<comment type="caution">
    <text evidence="1">The sequence shown here is derived from an EMBL/GenBank/DDBJ whole genome shotgun (WGS) entry which is preliminary data.</text>
</comment>
<proteinExistence type="predicted"/>
<sequence>MLTEIVKRVGVNRTEKILASLGDKTFLGLWSFPNVYSDEGITKSKVGKEVCDLLVVFENNIIIFSDKDNKFHDNIDISVAWKRWFKKSVVGSVTQLYGAEKFIKEYPERLFLDEVCTTKFPVEFLDHMRFFLIAVTNNSCVQAKRYFDGISEGSSGTFVNIFPFNASDCMDKPFCVGDLYPSKTFVHVLDEVSLKLLLTELDTINDFIGYLAEKERVVRNGTLHTSIGEEETLATYILNNKTIVNSDDIPANSIVMIDEYRWKELIESFEYATHCSFKIGSVFWDEMIKTFSDSILSANVGAGKNMDFGVHEMVLRQLASESRYSRYILSHNFLDKLKQVPKDRRSARIIESPDFKGKYYLFLFFPRDRGQGYDEYRQERQGCMHSYALVANYKYPEIKELIIIATEPKDAEGRSEDIIYFNTSNTLTREERRLAKELMREQMVLTNFLSERNVGPNMKRTSAAIELPKVGRNDKCPCGSGEKYKKCHGK</sequence>
<dbReference type="InterPro" id="IPR004027">
    <property type="entry name" value="SEC_C_motif"/>
</dbReference>
<evidence type="ECO:0000313" key="1">
    <source>
        <dbReference type="EMBL" id="PIK84134.1"/>
    </source>
</evidence>